<dbReference type="Gene3D" id="3.30.1490.120">
    <property type="entry name" value="RNA polymerase Rpb7-like, N-terminal domain"/>
    <property type="match status" value="1"/>
</dbReference>
<dbReference type="GO" id="GO:0003727">
    <property type="term" value="F:single-stranded RNA binding"/>
    <property type="evidence" value="ECO:0007669"/>
    <property type="project" value="TreeGrafter"/>
</dbReference>
<dbReference type="GO" id="GO:0006352">
    <property type="term" value="P:DNA-templated transcription initiation"/>
    <property type="evidence" value="ECO:0007669"/>
    <property type="project" value="UniProtKB-UniRule"/>
</dbReference>
<dbReference type="InterPro" id="IPR012340">
    <property type="entry name" value="NA-bd_OB-fold"/>
</dbReference>
<proteinExistence type="predicted"/>
<accession>A0AAW2P0F3</accession>
<keyword evidence="3 4" id="KW-0804">Transcription</keyword>
<dbReference type="SUPFAM" id="SSF88798">
    <property type="entry name" value="N-terminal, heterodimerisation domain of RBP7 (RpoE)"/>
    <property type="match status" value="1"/>
</dbReference>
<evidence type="ECO:0000313" key="5">
    <source>
        <dbReference type="EMBL" id="KAL0348946.1"/>
    </source>
</evidence>
<keyword evidence="2 4" id="KW-0240">DNA-directed RNA polymerase</keyword>
<dbReference type="GO" id="GO:0005634">
    <property type="term" value="C:nucleus"/>
    <property type="evidence" value="ECO:0007669"/>
    <property type="project" value="UniProtKB-SubCell"/>
</dbReference>
<dbReference type="GO" id="GO:0000428">
    <property type="term" value="C:DNA-directed RNA polymerase complex"/>
    <property type="evidence" value="ECO:0007669"/>
    <property type="project" value="UniProtKB-KW"/>
</dbReference>
<keyword evidence="4" id="KW-0539">Nucleus</keyword>
<comment type="caution">
    <text evidence="5">The sequence shown here is derived from an EMBL/GenBank/DDBJ whole genome shotgun (WGS) entry which is preliminary data.</text>
</comment>
<dbReference type="GO" id="GO:0003697">
    <property type="term" value="F:single-stranded DNA binding"/>
    <property type="evidence" value="ECO:0007669"/>
    <property type="project" value="TreeGrafter"/>
</dbReference>
<sequence length="249" mass="28227">MQVVSMLREVIFTKRVGVPVKNLDENREVLASVIANRLLKQLSNMKACEYGYLLAVTKLISIGEGDNKFSSQHILFPVDFRCRTFIPVDGEVMTGIVHKINECGVFLKSGPMNMVYLSSRLMPNYYFVSGENPIYVREDSSKIEVGVVLRYMVFAVKWVEDRWREFRVLATIDADGLGPVSLNGRFNEYGLVTLTAQFQSVCVDLLAKSFNVWRHKEARDTGWRKLNTYERLISKDRGLAAGGILVNGD</sequence>
<dbReference type="EMBL" id="JACGWK010000006">
    <property type="protein sequence ID" value="KAL0348946.1"/>
    <property type="molecule type" value="Genomic_DNA"/>
</dbReference>
<evidence type="ECO:0000256" key="1">
    <source>
        <dbReference type="ARBA" id="ARBA00004123"/>
    </source>
</evidence>
<evidence type="ECO:0000256" key="3">
    <source>
        <dbReference type="ARBA" id="ARBA00023163"/>
    </source>
</evidence>
<dbReference type="SUPFAM" id="SSF50249">
    <property type="entry name" value="Nucleic acid-binding proteins"/>
    <property type="match status" value="1"/>
</dbReference>
<dbReference type="InterPro" id="IPR036898">
    <property type="entry name" value="RNA_pol_Rpb7-like_N_sf"/>
</dbReference>
<evidence type="ECO:0000256" key="2">
    <source>
        <dbReference type="ARBA" id="ARBA00022478"/>
    </source>
</evidence>
<comment type="function">
    <text evidence="4">DNA-dependent RNA polymerase which catalyzes the transcription of DNA into RNA using the four ribonucleoside triphosphates as substrates.</text>
</comment>
<dbReference type="PANTHER" id="PTHR12709">
    <property type="entry name" value="DNA-DIRECTED RNA POLYMERASE II, III"/>
    <property type="match status" value="1"/>
</dbReference>
<evidence type="ECO:0000256" key="4">
    <source>
        <dbReference type="RuleBase" id="RU369086"/>
    </source>
</evidence>
<reference evidence="5" key="1">
    <citation type="submission" date="2020-06" db="EMBL/GenBank/DDBJ databases">
        <authorList>
            <person name="Li T."/>
            <person name="Hu X."/>
            <person name="Zhang T."/>
            <person name="Song X."/>
            <person name="Zhang H."/>
            <person name="Dai N."/>
            <person name="Sheng W."/>
            <person name="Hou X."/>
            <person name="Wei L."/>
        </authorList>
    </citation>
    <scope>NUCLEOTIDE SEQUENCE</scope>
    <source>
        <strain evidence="5">G01</strain>
        <tissue evidence="5">Leaf</tissue>
    </source>
</reference>
<organism evidence="5">
    <name type="scientific">Sesamum angustifolium</name>
    <dbReference type="NCBI Taxonomy" id="2727405"/>
    <lineage>
        <taxon>Eukaryota</taxon>
        <taxon>Viridiplantae</taxon>
        <taxon>Streptophyta</taxon>
        <taxon>Embryophyta</taxon>
        <taxon>Tracheophyta</taxon>
        <taxon>Spermatophyta</taxon>
        <taxon>Magnoliopsida</taxon>
        <taxon>eudicotyledons</taxon>
        <taxon>Gunneridae</taxon>
        <taxon>Pentapetalae</taxon>
        <taxon>asterids</taxon>
        <taxon>lamiids</taxon>
        <taxon>Lamiales</taxon>
        <taxon>Pedaliaceae</taxon>
        <taxon>Sesamum</taxon>
    </lineage>
</organism>
<dbReference type="Gene3D" id="2.40.50.140">
    <property type="entry name" value="Nucleic acid-binding proteins"/>
    <property type="match status" value="1"/>
</dbReference>
<name>A0AAW2P0F3_9LAMI</name>
<reference evidence="5" key="2">
    <citation type="journal article" date="2024" name="Plant">
        <title>Genomic evolution and insights into agronomic trait innovations of Sesamum species.</title>
        <authorList>
            <person name="Miao H."/>
            <person name="Wang L."/>
            <person name="Qu L."/>
            <person name="Liu H."/>
            <person name="Sun Y."/>
            <person name="Le M."/>
            <person name="Wang Q."/>
            <person name="Wei S."/>
            <person name="Zheng Y."/>
            <person name="Lin W."/>
            <person name="Duan Y."/>
            <person name="Cao H."/>
            <person name="Xiong S."/>
            <person name="Wang X."/>
            <person name="Wei L."/>
            <person name="Li C."/>
            <person name="Ma Q."/>
            <person name="Ju M."/>
            <person name="Zhao R."/>
            <person name="Li G."/>
            <person name="Mu C."/>
            <person name="Tian Q."/>
            <person name="Mei H."/>
            <person name="Zhang T."/>
            <person name="Gao T."/>
            <person name="Zhang H."/>
        </authorList>
    </citation>
    <scope>NUCLEOTIDE SEQUENCE</scope>
    <source>
        <strain evidence="5">G01</strain>
    </source>
</reference>
<comment type="subcellular location">
    <subcellularLocation>
        <location evidence="1 4">Nucleus</location>
    </subcellularLocation>
</comment>
<dbReference type="InterPro" id="IPR045113">
    <property type="entry name" value="Rpb7-like"/>
</dbReference>
<dbReference type="AlphaFoldDB" id="A0AAW2P0F3"/>
<dbReference type="PANTHER" id="PTHR12709:SF6">
    <property type="entry name" value="DNA-DIRECTED RNA POLYMERASE SUBUNIT 7-LIKE PROTEIN"/>
    <property type="match status" value="1"/>
</dbReference>
<gene>
    <name evidence="5" type="ORF">Sangu_1122400</name>
</gene>
<protein>
    <recommendedName>
        <fullName evidence="4">DNA-directed RNA polymerase subunit</fullName>
    </recommendedName>
</protein>